<dbReference type="GO" id="GO:0005634">
    <property type="term" value="C:nucleus"/>
    <property type="evidence" value="ECO:0007669"/>
    <property type="project" value="TreeGrafter"/>
</dbReference>
<keyword evidence="8" id="KW-0238">DNA-binding</keyword>
<evidence type="ECO:0000256" key="2">
    <source>
        <dbReference type="ARBA" id="ARBA00007163"/>
    </source>
</evidence>
<dbReference type="Proteomes" id="UP000092124">
    <property type="component" value="Unassembled WGS sequence"/>
</dbReference>
<feature type="compositionally biased region" description="Pro residues" evidence="13">
    <location>
        <begin position="223"/>
        <end position="234"/>
    </location>
</feature>
<comment type="caution">
    <text evidence="15">The sequence shown here is derived from an EMBL/GenBank/DDBJ whole genome shotgun (WGS) entry which is preliminary data.</text>
</comment>
<feature type="compositionally biased region" description="Basic residues" evidence="13">
    <location>
        <begin position="125"/>
        <end position="136"/>
    </location>
</feature>
<feature type="compositionally biased region" description="Low complexity" evidence="13">
    <location>
        <begin position="210"/>
        <end position="222"/>
    </location>
</feature>
<evidence type="ECO:0000256" key="11">
    <source>
        <dbReference type="ARBA" id="ARBA00023242"/>
    </source>
</evidence>
<feature type="compositionally biased region" description="Basic and acidic residues" evidence="13">
    <location>
        <begin position="64"/>
        <end position="75"/>
    </location>
</feature>
<proteinExistence type="inferred from homology"/>
<evidence type="ECO:0000256" key="8">
    <source>
        <dbReference type="ARBA" id="ARBA00023125"/>
    </source>
</evidence>
<dbReference type="STRING" id="56216.A0A1A6HFV2"/>
<protein>
    <recommendedName>
        <fullName evidence="3">Basic leucine zipper transcriptional factor ATF-like</fullName>
    </recommendedName>
    <alternativeName>
        <fullName evidence="12">B-cell-activating transcription factor</fullName>
    </alternativeName>
</protein>
<evidence type="ECO:0000313" key="16">
    <source>
        <dbReference type="Proteomes" id="UP000092124"/>
    </source>
</evidence>
<evidence type="ECO:0000256" key="3">
    <source>
        <dbReference type="ARBA" id="ARBA00019754"/>
    </source>
</evidence>
<comment type="subcellular location">
    <subcellularLocation>
        <location evidence="1">Cytoplasm</location>
    </subcellularLocation>
</comment>
<feature type="region of interest" description="Disordered" evidence="13">
    <location>
        <begin position="53"/>
        <end position="79"/>
    </location>
</feature>
<dbReference type="PANTHER" id="PTHR23351">
    <property type="entry name" value="FOS TRANSCRIPTION FACTOR-RELATED"/>
    <property type="match status" value="1"/>
</dbReference>
<feature type="region of interest" description="Disordered" evidence="13">
    <location>
        <begin position="115"/>
        <end position="154"/>
    </location>
</feature>
<reference evidence="15 16" key="1">
    <citation type="submission" date="2016-06" db="EMBL/GenBank/DDBJ databases">
        <title>The Draft Genome Sequence and Annotation of the Desert Woodrat Neotoma lepida.</title>
        <authorList>
            <person name="Campbell M."/>
            <person name="Oakeson K.F."/>
            <person name="Yandell M."/>
            <person name="Halpert J.R."/>
            <person name="Dearing D."/>
        </authorList>
    </citation>
    <scope>NUCLEOTIDE SEQUENCE [LARGE SCALE GENOMIC DNA]</scope>
    <source>
        <strain evidence="15">417</strain>
        <tissue evidence="15">Liver</tissue>
    </source>
</reference>
<evidence type="ECO:0000256" key="13">
    <source>
        <dbReference type="SAM" id="MobiDB-lite"/>
    </source>
</evidence>
<keyword evidence="7" id="KW-0805">Transcription regulation</keyword>
<keyword evidence="6" id="KW-0221">Differentiation</keyword>
<dbReference type="GO" id="GO:0030154">
    <property type="term" value="P:cell differentiation"/>
    <property type="evidence" value="ECO:0007669"/>
    <property type="project" value="UniProtKB-KW"/>
</dbReference>
<dbReference type="OrthoDB" id="295274at2759"/>
<keyword evidence="9" id="KW-0010">Activator</keyword>
<dbReference type="PANTHER" id="PTHR23351:SF14">
    <property type="entry name" value="BASIC LEUCINE ZIPPER TRANSCRIPTIONAL FACTOR ATF-LIKE"/>
    <property type="match status" value="1"/>
</dbReference>
<accession>A0A1A6HFV2</accession>
<dbReference type="EMBL" id="LZPO01029788">
    <property type="protein sequence ID" value="OBS77468.1"/>
    <property type="molecule type" value="Genomic_DNA"/>
</dbReference>
<evidence type="ECO:0000259" key="14">
    <source>
        <dbReference type="PROSITE" id="PS00036"/>
    </source>
</evidence>
<evidence type="ECO:0000256" key="4">
    <source>
        <dbReference type="ARBA" id="ARBA00022490"/>
    </source>
</evidence>
<dbReference type="Gene3D" id="1.20.5.170">
    <property type="match status" value="1"/>
</dbReference>
<dbReference type="InterPro" id="IPR004827">
    <property type="entry name" value="bZIP"/>
</dbReference>
<keyword evidence="11" id="KW-0539">Nucleus</keyword>
<gene>
    <name evidence="15" type="ORF">A6R68_16067</name>
</gene>
<keyword evidence="10" id="KW-0804">Transcription</keyword>
<keyword evidence="16" id="KW-1185">Reference proteome</keyword>
<feature type="compositionally biased region" description="Basic and acidic residues" evidence="13">
    <location>
        <begin position="258"/>
        <end position="297"/>
    </location>
</feature>
<feature type="domain" description="BZIP" evidence="14">
    <location>
        <begin position="300"/>
        <end position="314"/>
    </location>
</feature>
<keyword evidence="5" id="KW-0678">Repressor</keyword>
<dbReference type="InterPro" id="IPR000837">
    <property type="entry name" value="AP-1"/>
</dbReference>
<dbReference type="SUPFAM" id="SSF57959">
    <property type="entry name" value="Leucine zipper domain"/>
    <property type="match status" value="1"/>
</dbReference>
<organism evidence="15 16">
    <name type="scientific">Neotoma lepida</name>
    <name type="common">Desert woodrat</name>
    <dbReference type="NCBI Taxonomy" id="56216"/>
    <lineage>
        <taxon>Eukaryota</taxon>
        <taxon>Metazoa</taxon>
        <taxon>Chordata</taxon>
        <taxon>Craniata</taxon>
        <taxon>Vertebrata</taxon>
        <taxon>Euteleostomi</taxon>
        <taxon>Mammalia</taxon>
        <taxon>Eutheria</taxon>
        <taxon>Euarchontoglires</taxon>
        <taxon>Glires</taxon>
        <taxon>Rodentia</taxon>
        <taxon>Myomorpha</taxon>
        <taxon>Muroidea</taxon>
        <taxon>Cricetidae</taxon>
        <taxon>Neotominae</taxon>
        <taxon>Neotoma</taxon>
    </lineage>
</organism>
<dbReference type="InterPro" id="IPR046347">
    <property type="entry name" value="bZIP_sf"/>
</dbReference>
<comment type="similarity">
    <text evidence="2">Belongs to the bZIP family.</text>
</comment>
<feature type="region of interest" description="Disordered" evidence="13">
    <location>
        <begin position="207"/>
        <end position="319"/>
    </location>
</feature>
<evidence type="ECO:0000256" key="10">
    <source>
        <dbReference type="ARBA" id="ARBA00023163"/>
    </source>
</evidence>
<evidence type="ECO:0000256" key="1">
    <source>
        <dbReference type="ARBA" id="ARBA00004496"/>
    </source>
</evidence>
<name>A0A1A6HFV2_NEOLE</name>
<evidence type="ECO:0000313" key="15">
    <source>
        <dbReference type="EMBL" id="OBS77468.1"/>
    </source>
</evidence>
<dbReference type="PROSITE" id="PS00036">
    <property type="entry name" value="BZIP_BASIC"/>
    <property type="match status" value="1"/>
</dbReference>
<evidence type="ECO:0000256" key="9">
    <source>
        <dbReference type="ARBA" id="ARBA00023159"/>
    </source>
</evidence>
<dbReference type="GO" id="GO:0000981">
    <property type="term" value="F:DNA-binding transcription factor activity, RNA polymerase II-specific"/>
    <property type="evidence" value="ECO:0007669"/>
    <property type="project" value="TreeGrafter"/>
</dbReference>
<dbReference type="AlphaFoldDB" id="A0A1A6HFV2"/>
<dbReference type="GO" id="GO:0000978">
    <property type="term" value="F:RNA polymerase II cis-regulatory region sequence-specific DNA binding"/>
    <property type="evidence" value="ECO:0007669"/>
    <property type="project" value="TreeGrafter"/>
</dbReference>
<evidence type="ECO:0000256" key="7">
    <source>
        <dbReference type="ARBA" id="ARBA00023015"/>
    </source>
</evidence>
<dbReference type="GO" id="GO:0005737">
    <property type="term" value="C:cytoplasm"/>
    <property type="evidence" value="ECO:0007669"/>
    <property type="project" value="UniProtKB-SubCell"/>
</dbReference>
<keyword evidence="4" id="KW-0963">Cytoplasm</keyword>
<evidence type="ECO:0000256" key="12">
    <source>
        <dbReference type="ARBA" id="ARBA00029907"/>
    </source>
</evidence>
<sequence>MDIHPPVTAIVIPKYCRLWVLGGGGQAAAPELLRLGDQKLSLAQETFVFGATKEAQSQKLSSPSEERPQETETEQRGQQLKRTLLPPAHPSLLHTPGCNGDWPLGAKGGQISQCGADTAGLLGPRNHKRERVRKPQSKRDVPLGSSPSAPQRQEDAGVCWRWLLGKQGRHLWKVEGCWSPSSQEGEPASEKIAQRHLGRCGRARKITAMPHSSDSSDSSFSRSPPPGKQVPPHPLLSEYPGVVEEGQTPQSCPGSSGGKEEEPRGKTEVREEKYNKPNFDQKKAMGDLRDSSDDVRKVQRREKNRIAAQKSRQRQTQKADTLHLSAPFTVFLLNHSFFVASFFLHFLLKYFHTANILEVSFKALHCAFMFCPVNRSQRLHHKPVDDCHYNLTFRGFRAAATSQWAF</sequence>
<evidence type="ECO:0000256" key="6">
    <source>
        <dbReference type="ARBA" id="ARBA00022782"/>
    </source>
</evidence>
<evidence type="ECO:0000256" key="5">
    <source>
        <dbReference type="ARBA" id="ARBA00022491"/>
    </source>
</evidence>